<dbReference type="OrthoDB" id="1143360at2"/>
<dbReference type="EMBL" id="CP036290">
    <property type="protein sequence ID" value="QDU86364.1"/>
    <property type="molecule type" value="Genomic_DNA"/>
</dbReference>
<protein>
    <submittedName>
        <fullName evidence="2">Uncharacterized protein</fullName>
    </submittedName>
</protein>
<dbReference type="AlphaFoldDB" id="A0A518D4I5"/>
<sequence length="78" mass="8025" precursor="true">MSASAIVLALFLAGPVAVFQDAVPQDAEPAAAPTPELSQTGQPIEIGTVAWLRDLDAGKAESARTGKPILLLFQEVPG</sequence>
<keyword evidence="1" id="KW-0732">Signal</keyword>
<keyword evidence="3" id="KW-1185">Reference proteome</keyword>
<feature type="signal peptide" evidence="1">
    <location>
        <begin position="1"/>
        <end position="19"/>
    </location>
</feature>
<dbReference type="Proteomes" id="UP000319342">
    <property type="component" value="Chromosome"/>
</dbReference>
<accession>A0A518D4I5</accession>
<gene>
    <name evidence="2" type="ORF">Pla163_35150</name>
</gene>
<feature type="chain" id="PRO_5022004218" evidence="1">
    <location>
        <begin position="20"/>
        <end position="78"/>
    </location>
</feature>
<reference evidence="2 3" key="1">
    <citation type="submission" date="2019-02" db="EMBL/GenBank/DDBJ databases">
        <title>Deep-cultivation of Planctomycetes and their phenomic and genomic characterization uncovers novel biology.</title>
        <authorList>
            <person name="Wiegand S."/>
            <person name="Jogler M."/>
            <person name="Boedeker C."/>
            <person name="Pinto D."/>
            <person name="Vollmers J."/>
            <person name="Rivas-Marin E."/>
            <person name="Kohn T."/>
            <person name="Peeters S.H."/>
            <person name="Heuer A."/>
            <person name="Rast P."/>
            <person name="Oberbeckmann S."/>
            <person name="Bunk B."/>
            <person name="Jeske O."/>
            <person name="Meyerdierks A."/>
            <person name="Storesund J.E."/>
            <person name="Kallscheuer N."/>
            <person name="Luecker S."/>
            <person name="Lage O.M."/>
            <person name="Pohl T."/>
            <person name="Merkel B.J."/>
            <person name="Hornburger P."/>
            <person name="Mueller R.-W."/>
            <person name="Bruemmer F."/>
            <person name="Labrenz M."/>
            <person name="Spormann A.M."/>
            <person name="Op den Camp H."/>
            <person name="Overmann J."/>
            <person name="Amann R."/>
            <person name="Jetten M.S.M."/>
            <person name="Mascher T."/>
            <person name="Medema M.H."/>
            <person name="Devos D.P."/>
            <person name="Kaster A.-K."/>
            <person name="Ovreas L."/>
            <person name="Rohde M."/>
            <person name="Galperin M.Y."/>
            <person name="Jogler C."/>
        </authorList>
    </citation>
    <scope>NUCLEOTIDE SEQUENCE [LARGE SCALE GENOMIC DNA]</scope>
    <source>
        <strain evidence="2 3">Pla163</strain>
    </source>
</reference>
<organism evidence="2 3">
    <name type="scientific">Rohdeia mirabilis</name>
    <dbReference type="NCBI Taxonomy" id="2528008"/>
    <lineage>
        <taxon>Bacteria</taxon>
        <taxon>Pseudomonadati</taxon>
        <taxon>Planctomycetota</taxon>
        <taxon>Planctomycetia</taxon>
        <taxon>Planctomycetia incertae sedis</taxon>
        <taxon>Rohdeia</taxon>
    </lineage>
</organism>
<evidence type="ECO:0000313" key="3">
    <source>
        <dbReference type="Proteomes" id="UP000319342"/>
    </source>
</evidence>
<evidence type="ECO:0000256" key="1">
    <source>
        <dbReference type="SAM" id="SignalP"/>
    </source>
</evidence>
<name>A0A518D4I5_9BACT</name>
<evidence type="ECO:0000313" key="2">
    <source>
        <dbReference type="EMBL" id="QDU86364.1"/>
    </source>
</evidence>
<proteinExistence type="predicted"/>